<evidence type="ECO:0000256" key="1">
    <source>
        <dbReference type="ARBA" id="ARBA00004141"/>
    </source>
</evidence>
<keyword evidence="5" id="KW-0675">Receptor</keyword>
<evidence type="ECO:0000256" key="4">
    <source>
        <dbReference type="ARBA" id="ARBA00023136"/>
    </source>
</evidence>
<keyword evidence="6" id="KW-0325">Glycoprotein</keyword>
<sequence>MTETQHRTEGGEKPMKAVLTLILLCVLWSESAENKSVPCTLKIYGNQNRYVKDGDLILGGVFQLFQFTYGRYQQMAPISPLCYIPSPRFLRHFLAVDFAIEEINQNINILPNISLGYDIFDSCFFEQTAVEGTLKILSGGTDLYPNYDCRKKNTVVAFIGHLLSSSSQAIAYLLNIYGYSQNKQGGPLVGIGTGTGPLKVQRCVCTAGAPPTDSNTFAYYERPCASDVAN</sequence>
<feature type="signal peptide" evidence="7">
    <location>
        <begin position="1"/>
        <end position="31"/>
    </location>
</feature>
<organism evidence="9 10">
    <name type="scientific">Ranitomeya imitator</name>
    <name type="common">mimic poison frog</name>
    <dbReference type="NCBI Taxonomy" id="111125"/>
    <lineage>
        <taxon>Eukaryota</taxon>
        <taxon>Metazoa</taxon>
        <taxon>Chordata</taxon>
        <taxon>Craniata</taxon>
        <taxon>Vertebrata</taxon>
        <taxon>Euteleostomi</taxon>
        <taxon>Amphibia</taxon>
        <taxon>Batrachia</taxon>
        <taxon>Anura</taxon>
        <taxon>Neobatrachia</taxon>
        <taxon>Hyloidea</taxon>
        <taxon>Dendrobatidae</taxon>
        <taxon>Dendrobatinae</taxon>
        <taxon>Ranitomeya</taxon>
    </lineage>
</organism>
<evidence type="ECO:0000256" key="3">
    <source>
        <dbReference type="ARBA" id="ARBA00022989"/>
    </source>
</evidence>
<dbReference type="EMBL" id="CAUEEQ010000294">
    <property type="protein sequence ID" value="CAJ0916366.1"/>
    <property type="molecule type" value="Genomic_DNA"/>
</dbReference>
<keyword evidence="3" id="KW-1133">Transmembrane helix</keyword>
<keyword evidence="2" id="KW-0812">Transmembrane</keyword>
<dbReference type="InterPro" id="IPR001828">
    <property type="entry name" value="ANF_lig-bd_rcpt"/>
</dbReference>
<dbReference type="Proteomes" id="UP001176940">
    <property type="component" value="Unassembled WGS sequence"/>
</dbReference>
<dbReference type="InterPro" id="IPR000337">
    <property type="entry name" value="GPCR_3"/>
</dbReference>
<evidence type="ECO:0000256" key="2">
    <source>
        <dbReference type="ARBA" id="ARBA00022692"/>
    </source>
</evidence>
<evidence type="ECO:0000259" key="8">
    <source>
        <dbReference type="Pfam" id="PF01094"/>
    </source>
</evidence>
<feature type="chain" id="PRO_5047238960" description="Receptor ligand binding region domain-containing protein" evidence="7">
    <location>
        <begin position="32"/>
        <end position="230"/>
    </location>
</feature>
<evidence type="ECO:0000313" key="10">
    <source>
        <dbReference type="Proteomes" id="UP001176940"/>
    </source>
</evidence>
<keyword evidence="7" id="KW-0732">Signal</keyword>
<evidence type="ECO:0000256" key="6">
    <source>
        <dbReference type="ARBA" id="ARBA00023180"/>
    </source>
</evidence>
<dbReference type="Gene3D" id="3.40.50.2300">
    <property type="match status" value="1"/>
</dbReference>
<comment type="caution">
    <text evidence="9">The sequence shown here is derived from an EMBL/GenBank/DDBJ whole genome shotgun (WGS) entry which is preliminary data.</text>
</comment>
<evidence type="ECO:0000256" key="7">
    <source>
        <dbReference type="SAM" id="SignalP"/>
    </source>
</evidence>
<comment type="subcellular location">
    <subcellularLocation>
        <location evidence="1">Membrane</location>
        <topology evidence="1">Multi-pass membrane protein</topology>
    </subcellularLocation>
</comment>
<proteinExistence type="predicted"/>
<dbReference type="InterPro" id="IPR028082">
    <property type="entry name" value="Peripla_BP_I"/>
</dbReference>
<dbReference type="PANTHER" id="PTHR24061">
    <property type="entry name" value="CALCIUM-SENSING RECEPTOR-RELATED"/>
    <property type="match status" value="1"/>
</dbReference>
<dbReference type="InterPro" id="IPR000068">
    <property type="entry name" value="GPCR_3_Ca_sens_rcpt-rel"/>
</dbReference>
<gene>
    <name evidence="9" type="ORF">RIMI_LOCUS269054</name>
</gene>
<accession>A0ABN9KRB6</accession>
<dbReference type="PRINTS" id="PR00248">
    <property type="entry name" value="GPCRMGR"/>
</dbReference>
<dbReference type="PANTHER" id="PTHR24061:SF599">
    <property type="entry name" value="G-PROTEIN COUPLED RECEPTORS FAMILY 3 PROFILE DOMAIN-CONTAINING PROTEIN"/>
    <property type="match status" value="1"/>
</dbReference>
<dbReference type="Pfam" id="PF01094">
    <property type="entry name" value="ANF_receptor"/>
    <property type="match status" value="1"/>
</dbReference>
<evidence type="ECO:0000256" key="5">
    <source>
        <dbReference type="ARBA" id="ARBA00023170"/>
    </source>
</evidence>
<name>A0ABN9KRB6_9NEOB</name>
<keyword evidence="10" id="KW-1185">Reference proteome</keyword>
<feature type="domain" description="Receptor ligand binding region" evidence="8">
    <location>
        <begin position="94"/>
        <end position="177"/>
    </location>
</feature>
<evidence type="ECO:0000313" key="9">
    <source>
        <dbReference type="EMBL" id="CAJ0916366.1"/>
    </source>
</evidence>
<dbReference type="SUPFAM" id="SSF53822">
    <property type="entry name" value="Periplasmic binding protein-like I"/>
    <property type="match status" value="1"/>
</dbReference>
<protein>
    <recommendedName>
        <fullName evidence="8">Receptor ligand binding region domain-containing protein</fullName>
    </recommendedName>
</protein>
<reference evidence="9" key="1">
    <citation type="submission" date="2023-07" db="EMBL/GenBank/DDBJ databases">
        <authorList>
            <person name="Stuckert A."/>
        </authorList>
    </citation>
    <scope>NUCLEOTIDE SEQUENCE</scope>
</reference>
<keyword evidence="4" id="KW-0472">Membrane</keyword>